<protein>
    <submittedName>
        <fullName evidence="2">Uncharacterized protein</fullName>
    </submittedName>
</protein>
<gene>
    <name evidence="2" type="ORF">LTR82_004647</name>
</gene>
<organism evidence="2 3">
    <name type="scientific">Friedmanniomyces endolithicus</name>
    <dbReference type="NCBI Taxonomy" id="329885"/>
    <lineage>
        <taxon>Eukaryota</taxon>
        <taxon>Fungi</taxon>
        <taxon>Dikarya</taxon>
        <taxon>Ascomycota</taxon>
        <taxon>Pezizomycotina</taxon>
        <taxon>Dothideomycetes</taxon>
        <taxon>Dothideomycetidae</taxon>
        <taxon>Mycosphaerellales</taxon>
        <taxon>Teratosphaeriaceae</taxon>
        <taxon>Friedmanniomyces</taxon>
    </lineage>
</organism>
<evidence type="ECO:0000313" key="3">
    <source>
        <dbReference type="Proteomes" id="UP001168146"/>
    </source>
</evidence>
<sequence>MAGAQQEQQKRKWEGDGQSLGQASRRRHHTEATDPYPPTDGAGMLLTSPLSAGGFHAPSPMDSHAVKLFGPDPHVQSPHQRDFIGDDCDPTIDPDAEGLSDAGQYSPRPQAGAPYFHYPPPVAFQVATLPPDPTDFTGPVFGEMTPLSASRMLQVQLGEFPAEYLHAGHGMPPPARRRRQQAGGGHTQPVLDISPGQPSASTPALPDPMFVACDSQSGFSCFEDDCLFTMPPFGTAQELAYVYNWVEVECIAEHWPSYHMEGHAHSNAAREPQGLQSLAAVQSPMMQPISARSTPTATSALTTQAEIATPSSGQANSTLEPLSQADTNDPTLLELASHFPFEKETVLIDEVEVWCYVCLVDDCKRTRAEVIFLDESELR</sequence>
<proteinExistence type="predicted"/>
<comment type="caution">
    <text evidence="2">The sequence shown here is derived from an EMBL/GenBank/DDBJ whole genome shotgun (WGS) entry which is preliminary data.</text>
</comment>
<evidence type="ECO:0000313" key="2">
    <source>
        <dbReference type="EMBL" id="KAK0324209.1"/>
    </source>
</evidence>
<evidence type="ECO:0000256" key="1">
    <source>
        <dbReference type="SAM" id="MobiDB-lite"/>
    </source>
</evidence>
<feature type="compositionally biased region" description="Acidic residues" evidence="1">
    <location>
        <begin position="85"/>
        <end position="98"/>
    </location>
</feature>
<feature type="region of interest" description="Disordered" evidence="1">
    <location>
        <begin position="165"/>
        <end position="205"/>
    </location>
</feature>
<dbReference type="EMBL" id="JASUXU010000010">
    <property type="protein sequence ID" value="KAK0324209.1"/>
    <property type="molecule type" value="Genomic_DNA"/>
</dbReference>
<dbReference type="AlphaFoldDB" id="A0AAN6FU18"/>
<dbReference type="Proteomes" id="UP001168146">
    <property type="component" value="Unassembled WGS sequence"/>
</dbReference>
<feature type="region of interest" description="Disordered" evidence="1">
    <location>
        <begin position="307"/>
        <end position="326"/>
    </location>
</feature>
<name>A0AAN6FU18_9PEZI</name>
<reference evidence="2" key="1">
    <citation type="submission" date="2021-12" db="EMBL/GenBank/DDBJ databases">
        <title>Black yeast isolated from Biological Soil Crust.</title>
        <authorList>
            <person name="Kurbessoian T."/>
        </authorList>
    </citation>
    <scope>NUCLEOTIDE SEQUENCE</scope>
    <source>
        <strain evidence="2">CCFEE 5208</strain>
    </source>
</reference>
<accession>A0AAN6FU18</accession>
<feature type="region of interest" description="Disordered" evidence="1">
    <location>
        <begin position="1"/>
        <end position="113"/>
    </location>
</feature>